<feature type="region of interest" description="Disordered" evidence="1">
    <location>
        <begin position="139"/>
        <end position="230"/>
    </location>
</feature>
<comment type="caution">
    <text evidence="2">The sequence shown here is derived from an EMBL/GenBank/DDBJ whole genome shotgun (WGS) entry which is preliminary data.</text>
</comment>
<gene>
    <name evidence="2" type="ORF">SCLTRI_LOCUS9677</name>
</gene>
<dbReference type="Proteomes" id="UP000624404">
    <property type="component" value="Unassembled WGS sequence"/>
</dbReference>
<name>A0A8H2ZSD4_9HELO</name>
<evidence type="ECO:0000256" key="1">
    <source>
        <dbReference type="SAM" id="MobiDB-lite"/>
    </source>
</evidence>
<accession>A0A8H2ZSD4</accession>
<sequence length="230" mass="25700">MNQPKLIVVYACTHELPDTDMTVERAKTTPYEFPPSLFTKIKRKLSGGITIRRPCMDDCPVCLAKKRVFDKQKSMVTIHKSTPSQTFSPQTAKGMFSTPTLVSASASDSPLKTPPQPYNLSEGPPSFPVLDALAAGWDAKTRREEINPRGRARSDPMKGLSPMPPPPSHNESSLHARVHKWTSEQTHRALKEHSEGYVSFNRFSDITEEGESPVDPALKRSQDKKKEKDE</sequence>
<feature type="compositionally biased region" description="Basic and acidic residues" evidence="1">
    <location>
        <begin position="139"/>
        <end position="156"/>
    </location>
</feature>
<reference evidence="2" key="1">
    <citation type="submission" date="2020-10" db="EMBL/GenBank/DDBJ databases">
        <authorList>
            <person name="Kusch S."/>
        </authorList>
    </citation>
    <scope>NUCLEOTIDE SEQUENCE</scope>
    <source>
        <strain evidence="2">SwB9</strain>
    </source>
</reference>
<dbReference type="OrthoDB" id="3551795at2759"/>
<dbReference type="AlphaFoldDB" id="A0A8H2ZSD4"/>
<evidence type="ECO:0000313" key="3">
    <source>
        <dbReference type="Proteomes" id="UP000624404"/>
    </source>
</evidence>
<evidence type="ECO:0000313" key="2">
    <source>
        <dbReference type="EMBL" id="CAD6452111.1"/>
    </source>
</evidence>
<feature type="compositionally biased region" description="Basic and acidic residues" evidence="1">
    <location>
        <begin position="181"/>
        <end position="195"/>
    </location>
</feature>
<proteinExistence type="predicted"/>
<keyword evidence="3" id="KW-1185">Reference proteome</keyword>
<dbReference type="EMBL" id="CAJHIA010000036">
    <property type="protein sequence ID" value="CAD6452111.1"/>
    <property type="molecule type" value="Genomic_DNA"/>
</dbReference>
<feature type="compositionally biased region" description="Basic and acidic residues" evidence="1">
    <location>
        <begin position="217"/>
        <end position="230"/>
    </location>
</feature>
<organism evidence="2 3">
    <name type="scientific">Sclerotinia trifoliorum</name>
    <dbReference type="NCBI Taxonomy" id="28548"/>
    <lineage>
        <taxon>Eukaryota</taxon>
        <taxon>Fungi</taxon>
        <taxon>Dikarya</taxon>
        <taxon>Ascomycota</taxon>
        <taxon>Pezizomycotina</taxon>
        <taxon>Leotiomycetes</taxon>
        <taxon>Helotiales</taxon>
        <taxon>Sclerotiniaceae</taxon>
        <taxon>Sclerotinia</taxon>
    </lineage>
</organism>
<protein>
    <submittedName>
        <fullName evidence="2">17a95b16-5bbf-470c-852b-42ddb04802ab</fullName>
    </submittedName>
</protein>